<evidence type="ECO:0000256" key="7">
    <source>
        <dbReference type="HAMAP-Rule" id="MF_00147"/>
    </source>
</evidence>
<comment type="similarity">
    <text evidence="2 7 8">Belongs to the triosephosphate isomerase family.</text>
</comment>
<dbReference type="PROSITE" id="PS51440">
    <property type="entry name" value="TIM_2"/>
    <property type="match status" value="1"/>
</dbReference>
<dbReference type="Gene3D" id="3.20.20.70">
    <property type="entry name" value="Aldolase class I"/>
    <property type="match status" value="1"/>
</dbReference>
<organism evidence="9 10">
    <name type="scientific">Botrimarina hoheduenensis</name>
    <dbReference type="NCBI Taxonomy" id="2528000"/>
    <lineage>
        <taxon>Bacteria</taxon>
        <taxon>Pseudomonadati</taxon>
        <taxon>Planctomycetota</taxon>
        <taxon>Planctomycetia</taxon>
        <taxon>Pirellulales</taxon>
        <taxon>Lacipirellulaceae</taxon>
        <taxon>Botrimarina</taxon>
    </lineage>
</organism>
<dbReference type="InterPro" id="IPR000652">
    <property type="entry name" value="Triosephosphate_isomerase"/>
</dbReference>
<dbReference type="AlphaFoldDB" id="A0A5C5WB65"/>
<gene>
    <name evidence="7" type="primary">tpiA</name>
    <name evidence="9" type="ORF">Pla111_13770</name>
</gene>
<dbReference type="EMBL" id="SJPH01000002">
    <property type="protein sequence ID" value="TWT47757.1"/>
    <property type="molecule type" value="Genomic_DNA"/>
</dbReference>
<dbReference type="InterPro" id="IPR035990">
    <property type="entry name" value="TIM_sf"/>
</dbReference>
<dbReference type="InterPro" id="IPR013785">
    <property type="entry name" value="Aldolase_TIM"/>
</dbReference>
<comment type="catalytic activity">
    <reaction evidence="7 8">
        <text>D-glyceraldehyde 3-phosphate = dihydroxyacetone phosphate</text>
        <dbReference type="Rhea" id="RHEA:18585"/>
        <dbReference type="ChEBI" id="CHEBI:57642"/>
        <dbReference type="ChEBI" id="CHEBI:59776"/>
        <dbReference type="EC" id="5.3.1.1"/>
    </reaction>
</comment>
<dbReference type="PANTHER" id="PTHR21139">
    <property type="entry name" value="TRIOSEPHOSPHATE ISOMERASE"/>
    <property type="match status" value="1"/>
</dbReference>
<evidence type="ECO:0000256" key="5">
    <source>
        <dbReference type="ARBA" id="ARBA00023152"/>
    </source>
</evidence>
<dbReference type="PANTHER" id="PTHR21139:SF42">
    <property type="entry name" value="TRIOSEPHOSPHATE ISOMERASE"/>
    <property type="match status" value="1"/>
</dbReference>
<feature type="active site" description="Proton acceptor" evidence="7">
    <location>
        <position position="167"/>
    </location>
</feature>
<feature type="binding site" evidence="7">
    <location>
        <position position="213"/>
    </location>
    <ligand>
        <name>substrate</name>
    </ligand>
</feature>
<dbReference type="Pfam" id="PF00121">
    <property type="entry name" value="TIM"/>
    <property type="match status" value="1"/>
</dbReference>
<feature type="binding site" evidence="7">
    <location>
        <begin position="234"/>
        <end position="235"/>
    </location>
    <ligand>
        <name>substrate</name>
    </ligand>
</feature>
<comment type="pathway">
    <text evidence="1 7 8">Carbohydrate degradation; glycolysis; D-glyceraldehyde 3-phosphate from glycerone phosphate: step 1/1.</text>
</comment>
<reference evidence="9 10" key="1">
    <citation type="submission" date="2019-02" db="EMBL/GenBank/DDBJ databases">
        <title>Deep-cultivation of Planctomycetes and their phenomic and genomic characterization uncovers novel biology.</title>
        <authorList>
            <person name="Wiegand S."/>
            <person name="Jogler M."/>
            <person name="Boedeker C."/>
            <person name="Pinto D."/>
            <person name="Vollmers J."/>
            <person name="Rivas-Marin E."/>
            <person name="Kohn T."/>
            <person name="Peeters S.H."/>
            <person name="Heuer A."/>
            <person name="Rast P."/>
            <person name="Oberbeckmann S."/>
            <person name="Bunk B."/>
            <person name="Jeske O."/>
            <person name="Meyerdierks A."/>
            <person name="Storesund J.E."/>
            <person name="Kallscheuer N."/>
            <person name="Luecker S."/>
            <person name="Lage O.M."/>
            <person name="Pohl T."/>
            <person name="Merkel B.J."/>
            <person name="Hornburger P."/>
            <person name="Mueller R.-W."/>
            <person name="Bruemmer F."/>
            <person name="Labrenz M."/>
            <person name="Spormann A.M."/>
            <person name="Op Den Camp H."/>
            <person name="Overmann J."/>
            <person name="Amann R."/>
            <person name="Jetten M.S.M."/>
            <person name="Mascher T."/>
            <person name="Medema M.H."/>
            <person name="Devos D.P."/>
            <person name="Kaster A.-K."/>
            <person name="Ovreas L."/>
            <person name="Rohde M."/>
            <person name="Galperin M.Y."/>
            <person name="Jogler C."/>
        </authorList>
    </citation>
    <scope>NUCLEOTIDE SEQUENCE [LARGE SCALE GENOMIC DNA]</scope>
    <source>
        <strain evidence="9 10">Pla111</strain>
    </source>
</reference>
<protein>
    <recommendedName>
        <fullName evidence="7 8">Triosephosphate isomerase</fullName>
        <shortName evidence="7">TIM</shortName>
        <shortName evidence="7">TPI</shortName>
        <ecNumber evidence="7 8">5.3.1.1</ecNumber>
    </recommendedName>
    <alternativeName>
        <fullName evidence="7">Triose-phosphate isomerase</fullName>
    </alternativeName>
</protein>
<dbReference type="CDD" id="cd00311">
    <property type="entry name" value="TIM"/>
    <property type="match status" value="1"/>
</dbReference>
<keyword evidence="4 7" id="KW-0963">Cytoplasm</keyword>
<dbReference type="UniPathway" id="UPA00138"/>
<dbReference type="UniPathway" id="UPA00109">
    <property type="reaction ID" value="UER00189"/>
</dbReference>
<evidence type="ECO:0000313" key="9">
    <source>
        <dbReference type="EMBL" id="TWT47757.1"/>
    </source>
</evidence>
<keyword evidence="5 7" id="KW-0324">Glycolysis</keyword>
<evidence type="ECO:0000256" key="8">
    <source>
        <dbReference type="RuleBase" id="RU363013"/>
    </source>
</evidence>
<evidence type="ECO:0000313" key="10">
    <source>
        <dbReference type="Proteomes" id="UP000318995"/>
    </source>
</evidence>
<name>A0A5C5WB65_9BACT</name>
<dbReference type="Proteomes" id="UP000318995">
    <property type="component" value="Unassembled WGS sequence"/>
</dbReference>
<evidence type="ECO:0000256" key="1">
    <source>
        <dbReference type="ARBA" id="ARBA00004680"/>
    </source>
</evidence>
<feature type="active site" description="Electrophile" evidence="7">
    <location>
        <position position="95"/>
    </location>
</feature>
<sequence>MRKKLIAGNWKMNTDRATAVELAKGVAAGAAEAGDADLVVCPPAVYLSVVAEALAGSPVALGAQNMCCQDNGAFTGEISHTMLTDLGVEYVILGHSERRTIFGETDKNVSDKTLKALAAGLAPIVCVGELLEEREAGKTAEVIRTQFEGSLAGVSETQITSVVIAYEPVWAIGTGKVATPEQAEEVHADLRRLLTERYTAEIAQGIRILYGGSMKPGNAAELLALPNVDGGLIGGASLKPADFLGIAKAGL</sequence>
<dbReference type="NCBIfam" id="TIGR00419">
    <property type="entry name" value="tim"/>
    <property type="match status" value="1"/>
</dbReference>
<evidence type="ECO:0000256" key="3">
    <source>
        <dbReference type="ARBA" id="ARBA00022432"/>
    </source>
</evidence>
<dbReference type="GO" id="GO:0019563">
    <property type="term" value="P:glycerol catabolic process"/>
    <property type="evidence" value="ECO:0007669"/>
    <property type="project" value="TreeGrafter"/>
</dbReference>
<feature type="binding site" evidence="7">
    <location>
        <position position="173"/>
    </location>
    <ligand>
        <name>substrate</name>
    </ligand>
</feature>
<dbReference type="EC" id="5.3.1.1" evidence="7 8"/>
<dbReference type="SUPFAM" id="SSF51351">
    <property type="entry name" value="Triosephosphate isomerase (TIM)"/>
    <property type="match status" value="1"/>
</dbReference>
<accession>A0A5C5WB65</accession>
<dbReference type="HAMAP" id="MF_00147_B">
    <property type="entry name" value="TIM_B"/>
    <property type="match status" value="1"/>
</dbReference>
<dbReference type="InterPro" id="IPR022896">
    <property type="entry name" value="TrioseP_Isoase_bac/euk"/>
</dbReference>
<dbReference type="GO" id="GO:0004807">
    <property type="term" value="F:triose-phosphate isomerase activity"/>
    <property type="evidence" value="ECO:0007669"/>
    <property type="project" value="UniProtKB-UniRule"/>
</dbReference>
<evidence type="ECO:0000256" key="6">
    <source>
        <dbReference type="ARBA" id="ARBA00023235"/>
    </source>
</evidence>
<comment type="subunit">
    <text evidence="7 8">Homodimer.</text>
</comment>
<dbReference type="GO" id="GO:0046166">
    <property type="term" value="P:glyceraldehyde-3-phosphate biosynthetic process"/>
    <property type="evidence" value="ECO:0007669"/>
    <property type="project" value="TreeGrafter"/>
</dbReference>
<evidence type="ECO:0000256" key="2">
    <source>
        <dbReference type="ARBA" id="ARBA00007422"/>
    </source>
</evidence>
<dbReference type="PROSITE" id="PS00171">
    <property type="entry name" value="TIM_1"/>
    <property type="match status" value="1"/>
</dbReference>
<dbReference type="OrthoDB" id="9809429at2"/>
<comment type="function">
    <text evidence="7">Involved in the gluconeogenesis. Catalyzes stereospecifically the conversion of dihydroxyacetone phosphate (DHAP) to D-glyceraldehyde-3-phosphate (G3P).</text>
</comment>
<dbReference type="FunFam" id="3.20.20.70:FF:000016">
    <property type="entry name" value="Triosephosphate isomerase"/>
    <property type="match status" value="1"/>
</dbReference>
<comment type="caution">
    <text evidence="9">The sequence shown here is derived from an EMBL/GenBank/DDBJ whole genome shotgun (WGS) entry which is preliminary data.</text>
</comment>
<keyword evidence="10" id="KW-1185">Reference proteome</keyword>
<proteinExistence type="inferred from homology"/>
<keyword evidence="6 7" id="KW-0413">Isomerase</keyword>
<dbReference type="GO" id="GO:0006096">
    <property type="term" value="P:glycolytic process"/>
    <property type="evidence" value="ECO:0007669"/>
    <property type="project" value="UniProtKB-UniRule"/>
</dbReference>
<evidence type="ECO:0000256" key="4">
    <source>
        <dbReference type="ARBA" id="ARBA00022490"/>
    </source>
</evidence>
<feature type="binding site" evidence="7">
    <location>
        <begin position="9"/>
        <end position="11"/>
    </location>
    <ligand>
        <name>substrate</name>
    </ligand>
</feature>
<keyword evidence="3 7" id="KW-0312">Gluconeogenesis</keyword>
<dbReference type="InterPro" id="IPR020861">
    <property type="entry name" value="Triosephosphate_isomerase_AS"/>
</dbReference>
<comment type="pathway">
    <text evidence="7 8">Carbohydrate biosynthesis; gluconeogenesis.</text>
</comment>
<dbReference type="GO" id="GO:0006094">
    <property type="term" value="P:gluconeogenesis"/>
    <property type="evidence" value="ECO:0007669"/>
    <property type="project" value="UniProtKB-UniRule"/>
</dbReference>
<dbReference type="GO" id="GO:0005829">
    <property type="term" value="C:cytosol"/>
    <property type="evidence" value="ECO:0007669"/>
    <property type="project" value="TreeGrafter"/>
</dbReference>
<comment type="subcellular location">
    <subcellularLocation>
        <location evidence="7 8">Cytoplasm</location>
    </subcellularLocation>
</comment>